<feature type="region of interest" description="Disordered" evidence="1">
    <location>
        <begin position="66"/>
        <end position="87"/>
    </location>
</feature>
<gene>
    <name evidence="2" type="ORF">METZ01_LOCUS251714</name>
</gene>
<evidence type="ECO:0000313" key="2">
    <source>
        <dbReference type="EMBL" id="SVB98860.1"/>
    </source>
</evidence>
<protein>
    <submittedName>
        <fullName evidence="2">Uncharacterized protein</fullName>
    </submittedName>
</protein>
<sequence length="87" mass="9754">MSKSQLGVLPRAMDDFRRLLSLSRDRIATGTDPNEIAIRPEFADVSSHRIERTHKDVLDNLPGAARVCNRTHNANPERKGPAPKDRP</sequence>
<dbReference type="EMBL" id="UINC01067311">
    <property type="protein sequence ID" value="SVB98860.1"/>
    <property type="molecule type" value="Genomic_DNA"/>
</dbReference>
<evidence type="ECO:0000256" key="1">
    <source>
        <dbReference type="SAM" id="MobiDB-lite"/>
    </source>
</evidence>
<reference evidence="2" key="1">
    <citation type="submission" date="2018-05" db="EMBL/GenBank/DDBJ databases">
        <authorList>
            <person name="Lanie J.A."/>
            <person name="Ng W.-L."/>
            <person name="Kazmierczak K.M."/>
            <person name="Andrzejewski T.M."/>
            <person name="Davidsen T.M."/>
            <person name="Wayne K.J."/>
            <person name="Tettelin H."/>
            <person name="Glass J.I."/>
            <person name="Rusch D."/>
            <person name="Podicherti R."/>
            <person name="Tsui H.-C.T."/>
            <person name="Winkler M.E."/>
        </authorList>
    </citation>
    <scope>NUCLEOTIDE SEQUENCE</scope>
</reference>
<accession>A0A382IGT2</accession>
<name>A0A382IGT2_9ZZZZ</name>
<dbReference type="AlphaFoldDB" id="A0A382IGT2"/>
<feature type="compositionally biased region" description="Basic and acidic residues" evidence="1">
    <location>
        <begin position="75"/>
        <end position="87"/>
    </location>
</feature>
<proteinExistence type="predicted"/>
<organism evidence="2">
    <name type="scientific">marine metagenome</name>
    <dbReference type="NCBI Taxonomy" id="408172"/>
    <lineage>
        <taxon>unclassified sequences</taxon>
        <taxon>metagenomes</taxon>
        <taxon>ecological metagenomes</taxon>
    </lineage>
</organism>